<evidence type="ECO:0000256" key="6">
    <source>
        <dbReference type="ARBA" id="ARBA00023032"/>
    </source>
</evidence>
<gene>
    <name evidence="11" type="primary">cysT</name>
    <name evidence="11" type="ORF">QRD43_08780</name>
</gene>
<feature type="transmembrane region" description="Helical" evidence="9">
    <location>
        <begin position="255"/>
        <end position="276"/>
    </location>
</feature>
<comment type="function">
    <text evidence="8">Part of the ABC transporter complex CysAWTP (TC 3.A.1.6.1) involved in sulfate/thiosulfate import. Probably responsible for the translocation of the substrate across the membrane.</text>
</comment>
<dbReference type="Gene3D" id="1.10.3720.10">
    <property type="entry name" value="MetI-like"/>
    <property type="match status" value="1"/>
</dbReference>
<dbReference type="InterPro" id="IPR000515">
    <property type="entry name" value="MetI-like"/>
</dbReference>
<reference evidence="11 12" key="1">
    <citation type="submission" date="2023-06" db="EMBL/GenBank/DDBJ databases">
        <title>Pelomonas sp. APW6 16S ribosomal RNA gene genome sequencing and assembly.</title>
        <authorList>
            <person name="Woo H."/>
        </authorList>
    </citation>
    <scope>NUCLEOTIDE SEQUENCE [LARGE SCALE GENOMIC DNA]</scope>
    <source>
        <strain evidence="11 12">APW6</strain>
    </source>
</reference>
<evidence type="ECO:0000313" key="12">
    <source>
        <dbReference type="Proteomes" id="UP001238603"/>
    </source>
</evidence>
<comment type="subcellular location">
    <subcellularLocation>
        <location evidence="1">Cell membrane</location>
        <topology evidence="1">Multi-pass membrane protein</topology>
    </subcellularLocation>
</comment>
<dbReference type="CDD" id="cd06261">
    <property type="entry name" value="TM_PBP2"/>
    <property type="match status" value="1"/>
</dbReference>
<dbReference type="InterPro" id="IPR005667">
    <property type="entry name" value="Sulph_transpt2"/>
</dbReference>
<evidence type="ECO:0000256" key="3">
    <source>
        <dbReference type="ARBA" id="ARBA00022448"/>
    </source>
</evidence>
<dbReference type="InterPro" id="IPR035906">
    <property type="entry name" value="MetI-like_sf"/>
</dbReference>
<sequence>MTTAVLSPAPADAVPIPKRRRVLPGFGPTLGFTLFYLSLLVLIPLAAVFLKSAGHGFEAFWAAATSPRVLASYRLSFGAALLAAGINLAFGLILAWCLVRYEFPGKKLVDALIDLPFALPTAVAGIALTALYAPNGWIGSLLAPHDIKVAFTPLGVLVALIFIGLPFIVRTVQPVLEDMETELEEAAASLGAHRWQTFRYVVLPTLTPALLTGFALAFARAVGEYGSVIFIAGNIPLVSEITPLMIISKLEQYDYVGATAIATVMLGFSFVLLLGINGLQAWSSRRNGLEGRK</sequence>
<evidence type="ECO:0000313" key="11">
    <source>
        <dbReference type="EMBL" id="MDL5032004.1"/>
    </source>
</evidence>
<protein>
    <recommendedName>
        <fullName evidence="9">Sulfate transport system permease protein CysT</fullName>
    </recommendedName>
</protein>
<dbReference type="SUPFAM" id="SSF161098">
    <property type="entry name" value="MetI-like"/>
    <property type="match status" value="1"/>
</dbReference>
<feature type="transmembrane region" description="Helical" evidence="9">
    <location>
        <begin position="149"/>
        <end position="169"/>
    </location>
</feature>
<comment type="subunit">
    <text evidence="2">The complex is composed of two ATP-binding proteins (CysA), two transmembrane proteins (CysT and CysW) and a solute-binding protein (CysP).</text>
</comment>
<feature type="transmembrane region" description="Helical" evidence="9">
    <location>
        <begin position="200"/>
        <end position="219"/>
    </location>
</feature>
<feature type="domain" description="ABC transmembrane type-1" evidence="10">
    <location>
        <begin position="73"/>
        <end position="274"/>
    </location>
</feature>
<organism evidence="11 12">
    <name type="scientific">Roseateles subflavus</name>
    <dbReference type="NCBI Taxonomy" id="3053353"/>
    <lineage>
        <taxon>Bacteria</taxon>
        <taxon>Pseudomonadati</taxon>
        <taxon>Pseudomonadota</taxon>
        <taxon>Betaproteobacteria</taxon>
        <taxon>Burkholderiales</taxon>
        <taxon>Sphaerotilaceae</taxon>
        <taxon>Roseateles</taxon>
    </lineage>
</organism>
<dbReference type="Proteomes" id="UP001238603">
    <property type="component" value="Unassembled WGS sequence"/>
</dbReference>
<evidence type="ECO:0000259" key="10">
    <source>
        <dbReference type="PROSITE" id="PS50928"/>
    </source>
</evidence>
<dbReference type="NCBIfam" id="TIGR02139">
    <property type="entry name" value="permease_CysT"/>
    <property type="match status" value="1"/>
</dbReference>
<feature type="transmembrane region" description="Helical" evidence="9">
    <location>
        <begin position="111"/>
        <end position="133"/>
    </location>
</feature>
<feature type="transmembrane region" description="Helical" evidence="9">
    <location>
        <begin position="75"/>
        <end position="99"/>
    </location>
</feature>
<proteinExistence type="inferred from homology"/>
<dbReference type="InterPro" id="IPR011865">
    <property type="entry name" value="CysT_permease"/>
</dbReference>
<dbReference type="RefSeq" id="WP_285982108.1">
    <property type="nucleotide sequence ID" value="NZ_JASVDS010000002.1"/>
</dbReference>
<keyword evidence="3 9" id="KW-0813">Transport</keyword>
<dbReference type="PANTHER" id="PTHR30406:SF8">
    <property type="entry name" value="SULFATE TRANSPORT SYSTEM PERMEASE PROTEIN CYST"/>
    <property type="match status" value="1"/>
</dbReference>
<feature type="transmembrane region" description="Helical" evidence="9">
    <location>
        <begin position="29"/>
        <end position="50"/>
    </location>
</feature>
<name>A0ABT7LHU7_9BURK</name>
<comment type="caution">
    <text evidence="11">The sequence shown here is derived from an EMBL/GenBank/DDBJ whole genome shotgun (WGS) entry which is preliminary data.</text>
</comment>
<dbReference type="EMBL" id="JASVDS010000002">
    <property type="protein sequence ID" value="MDL5032004.1"/>
    <property type="molecule type" value="Genomic_DNA"/>
</dbReference>
<comment type="function">
    <text evidence="9">Part of the ABC transporter complex (TC 3.A.1.6.1) involved in sulfate/thiosulfate import.</text>
</comment>
<keyword evidence="6 9" id="KW-0764">Sulfate transport</keyword>
<dbReference type="NCBIfam" id="TIGR00969">
    <property type="entry name" value="3a0106s02"/>
    <property type="match status" value="1"/>
</dbReference>
<evidence type="ECO:0000256" key="1">
    <source>
        <dbReference type="ARBA" id="ARBA00004651"/>
    </source>
</evidence>
<evidence type="ECO:0000256" key="5">
    <source>
        <dbReference type="ARBA" id="ARBA00022989"/>
    </source>
</evidence>
<keyword evidence="7 9" id="KW-0472">Membrane</keyword>
<evidence type="ECO:0000256" key="9">
    <source>
        <dbReference type="RuleBase" id="RU366001"/>
    </source>
</evidence>
<evidence type="ECO:0000256" key="2">
    <source>
        <dbReference type="ARBA" id="ARBA00011779"/>
    </source>
</evidence>
<evidence type="ECO:0000256" key="4">
    <source>
        <dbReference type="ARBA" id="ARBA00022692"/>
    </source>
</evidence>
<keyword evidence="4 9" id="KW-0812">Transmembrane</keyword>
<keyword evidence="12" id="KW-1185">Reference proteome</keyword>
<dbReference type="Pfam" id="PF00528">
    <property type="entry name" value="BPD_transp_1"/>
    <property type="match status" value="1"/>
</dbReference>
<evidence type="ECO:0000256" key="8">
    <source>
        <dbReference type="ARBA" id="ARBA00025323"/>
    </source>
</evidence>
<evidence type="ECO:0000256" key="7">
    <source>
        <dbReference type="ARBA" id="ARBA00023136"/>
    </source>
</evidence>
<dbReference type="PANTHER" id="PTHR30406">
    <property type="entry name" value="SULFATE TRANSPORT SYSTEM PERMEASE PROTEIN"/>
    <property type="match status" value="1"/>
</dbReference>
<accession>A0ABT7LHU7</accession>
<feature type="transmembrane region" description="Helical" evidence="9">
    <location>
        <begin position="225"/>
        <end position="248"/>
    </location>
</feature>
<keyword evidence="5 9" id="KW-1133">Transmembrane helix</keyword>
<comment type="similarity">
    <text evidence="9">Belongs to the binding-protein-dependent transport system permease family. CysTW subfamily.</text>
</comment>
<dbReference type="PROSITE" id="PS50928">
    <property type="entry name" value="ABC_TM1"/>
    <property type="match status" value="1"/>
</dbReference>